<evidence type="ECO:0000256" key="1">
    <source>
        <dbReference type="ARBA" id="ARBA00022618"/>
    </source>
</evidence>
<dbReference type="NCBIfam" id="NF001778">
    <property type="entry name" value="PRK00513.2-4"/>
    <property type="match status" value="1"/>
</dbReference>
<evidence type="ECO:0000256" key="4">
    <source>
        <dbReference type="ARBA" id="ARBA00046874"/>
    </source>
</evidence>
<comment type="subunit">
    <text evidence="4 5">Interacts with MinD and FtsZ.</text>
</comment>
<dbReference type="Proteomes" id="UP000010482">
    <property type="component" value="Chromosome"/>
</dbReference>
<dbReference type="AlphaFoldDB" id="K9YSS2"/>
<protein>
    <recommendedName>
        <fullName evidence="5">Probable septum site-determining protein MinC</fullName>
    </recommendedName>
</protein>
<evidence type="ECO:0000313" key="7">
    <source>
        <dbReference type="EMBL" id="AFZ49153.1"/>
    </source>
</evidence>
<organism evidence="7 8">
    <name type="scientific">Dactylococcopsis salina (strain PCC 8305)</name>
    <name type="common">Myxobactron salinum</name>
    <dbReference type="NCBI Taxonomy" id="13035"/>
    <lineage>
        <taxon>Bacteria</taxon>
        <taxon>Bacillati</taxon>
        <taxon>Cyanobacteriota</taxon>
        <taxon>Cyanophyceae</taxon>
        <taxon>Nodosilineales</taxon>
        <taxon>Cymatolegaceae</taxon>
        <taxon>Dactylococcopsis</taxon>
    </lineage>
</organism>
<reference evidence="7" key="1">
    <citation type="submission" date="2012-04" db="EMBL/GenBank/DDBJ databases">
        <title>Finished genome of Dactylococcopsis salina PCC 8305.</title>
        <authorList>
            <consortium name="US DOE Joint Genome Institute"/>
            <person name="Gugger M."/>
            <person name="Coursin T."/>
            <person name="Rippka R."/>
            <person name="Tandeau De Marsac N."/>
            <person name="Huntemann M."/>
            <person name="Wei C.-L."/>
            <person name="Han J."/>
            <person name="Detter J.C."/>
            <person name="Han C."/>
            <person name="Tapia R."/>
            <person name="Daligault H."/>
            <person name="Chen A."/>
            <person name="Krypides N."/>
            <person name="Mavromatis K."/>
            <person name="Markowitz V."/>
            <person name="Szeto E."/>
            <person name="Ivanova N."/>
            <person name="Ovchinnikova G."/>
            <person name="Pagani I."/>
            <person name="Pati A."/>
            <person name="Goodwin L."/>
            <person name="Peters L."/>
            <person name="Pitluck S."/>
            <person name="Woyke T."/>
            <person name="Kerfeld C."/>
        </authorList>
    </citation>
    <scope>NUCLEOTIDE SEQUENCE [LARGE SCALE GENOMIC DNA]</scope>
    <source>
        <strain evidence="7">PCC 8305</strain>
    </source>
</reference>
<dbReference type="PANTHER" id="PTHR34108">
    <property type="entry name" value="SEPTUM SITE-DETERMINING PROTEIN MINC"/>
    <property type="match status" value="1"/>
</dbReference>
<dbReference type="GO" id="GO:1901891">
    <property type="term" value="P:regulation of cell septum assembly"/>
    <property type="evidence" value="ECO:0007669"/>
    <property type="project" value="InterPro"/>
</dbReference>
<evidence type="ECO:0000313" key="8">
    <source>
        <dbReference type="Proteomes" id="UP000010482"/>
    </source>
</evidence>
<dbReference type="OrthoDB" id="9790810at2"/>
<dbReference type="InterPro" id="IPR036145">
    <property type="entry name" value="MinC_C_sf"/>
</dbReference>
<evidence type="ECO:0000256" key="5">
    <source>
        <dbReference type="HAMAP-Rule" id="MF_00267"/>
    </source>
</evidence>
<keyword evidence="1 5" id="KW-0132">Cell division</keyword>
<dbReference type="STRING" id="13035.Dacsa_0360"/>
<gene>
    <name evidence="5" type="primary">minC</name>
    <name evidence="7" type="ORF">Dacsa_0360</name>
</gene>
<keyword evidence="2 5" id="KW-0717">Septation</keyword>
<dbReference type="SUPFAM" id="SSF63848">
    <property type="entry name" value="Cell-division inhibitor MinC, C-terminal domain"/>
    <property type="match status" value="1"/>
</dbReference>
<dbReference type="InterPro" id="IPR016098">
    <property type="entry name" value="CAP/MinC_C"/>
</dbReference>
<dbReference type="HAMAP" id="MF_00267">
    <property type="entry name" value="MinC"/>
    <property type="match status" value="1"/>
</dbReference>
<dbReference type="InterPro" id="IPR005526">
    <property type="entry name" value="Septum_form_inhib_MinC_C"/>
</dbReference>
<comment type="similarity">
    <text evidence="5">Belongs to the MinC family.</text>
</comment>
<dbReference type="eggNOG" id="COG0850">
    <property type="taxonomic scope" value="Bacteria"/>
</dbReference>
<dbReference type="RefSeq" id="WP_015228166.1">
    <property type="nucleotide sequence ID" value="NC_019780.1"/>
</dbReference>
<dbReference type="PATRIC" id="fig|13035.3.peg.412"/>
<dbReference type="NCBIfam" id="TIGR01222">
    <property type="entry name" value="minC"/>
    <property type="match status" value="1"/>
</dbReference>
<dbReference type="Gene3D" id="2.160.20.70">
    <property type="match status" value="1"/>
</dbReference>
<accession>K9YSS2</accession>
<sequence>MNENGYTTKEFSVRLKRDQKQVLLYLPPAPALEVVNDWLELWQQLNHRLNASEQFWEAETLVTLKAGDRLLDVSQLSAIAQTLENVKLHLSAVETTRRQTAVAAATAGYSVIQPPPVAPIKPSVSDRHFKHGEPLYLKTTIRSGMEIRHDGTVILLGDINPGGAIIAQGDIIIWGRLRGIAHAGVKGDRTCRIMCLQLQPTQLRIADVVARAPHTSPCQVQPEIAYISADGIRITRGLDFRKTHRYLSETEIWESLDH</sequence>
<dbReference type="PANTHER" id="PTHR34108:SF1">
    <property type="entry name" value="SEPTUM SITE-DETERMINING PROTEIN MINC"/>
    <property type="match status" value="1"/>
</dbReference>
<evidence type="ECO:0000259" key="6">
    <source>
        <dbReference type="Pfam" id="PF03775"/>
    </source>
</evidence>
<proteinExistence type="inferred from homology"/>
<evidence type="ECO:0000256" key="3">
    <source>
        <dbReference type="ARBA" id="ARBA00023306"/>
    </source>
</evidence>
<keyword evidence="8" id="KW-1185">Reference proteome</keyword>
<evidence type="ECO:0000256" key="2">
    <source>
        <dbReference type="ARBA" id="ARBA00023210"/>
    </source>
</evidence>
<keyword evidence="3 5" id="KW-0131">Cell cycle</keyword>
<comment type="function">
    <text evidence="5">Cell division inhibitor that blocks the formation of polar Z ring septums. Rapidly oscillates between the poles of the cell to destabilize FtsZ filaments that have formed before they mature into polar Z rings. Prevents FtsZ polymerization.</text>
</comment>
<dbReference type="GO" id="GO:0000902">
    <property type="term" value="P:cell morphogenesis"/>
    <property type="evidence" value="ECO:0007669"/>
    <property type="project" value="InterPro"/>
</dbReference>
<dbReference type="HOGENOM" id="CLU_048711_0_0_3"/>
<name>K9YSS2_DACS8</name>
<dbReference type="Pfam" id="PF03775">
    <property type="entry name" value="MinC_C"/>
    <property type="match status" value="1"/>
</dbReference>
<dbReference type="EMBL" id="CP003944">
    <property type="protein sequence ID" value="AFZ49153.1"/>
    <property type="molecule type" value="Genomic_DNA"/>
</dbReference>
<dbReference type="InterPro" id="IPR013033">
    <property type="entry name" value="MinC"/>
</dbReference>
<feature type="domain" description="Septum formation inhibitor MinC C-terminal" evidence="6">
    <location>
        <begin position="137"/>
        <end position="234"/>
    </location>
</feature>
<dbReference type="KEGG" id="dsl:Dacsa_0360"/>
<dbReference type="GO" id="GO:0000917">
    <property type="term" value="P:division septum assembly"/>
    <property type="evidence" value="ECO:0007669"/>
    <property type="project" value="UniProtKB-KW"/>
</dbReference>